<dbReference type="CDD" id="cd00067">
    <property type="entry name" value="GAL4"/>
    <property type="match status" value="1"/>
</dbReference>
<dbReference type="PANTHER" id="PTHR38791">
    <property type="entry name" value="ZN(II)2CYS6 TRANSCRIPTION FACTOR (EUROFUNG)-RELATED-RELATED"/>
    <property type="match status" value="1"/>
</dbReference>
<dbReference type="InterPro" id="IPR053175">
    <property type="entry name" value="DHMBA_Reg_Transcription_Factor"/>
</dbReference>
<dbReference type="SMART" id="SM00066">
    <property type="entry name" value="GAL4"/>
    <property type="match status" value="1"/>
</dbReference>
<keyword evidence="4" id="KW-1185">Reference proteome</keyword>
<organism evidence="3 4">
    <name type="scientific">Fusarium tricinctum</name>
    <dbReference type="NCBI Taxonomy" id="61284"/>
    <lineage>
        <taxon>Eukaryota</taxon>
        <taxon>Fungi</taxon>
        <taxon>Dikarya</taxon>
        <taxon>Ascomycota</taxon>
        <taxon>Pezizomycotina</taxon>
        <taxon>Sordariomycetes</taxon>
        <taxon>Hypocreomycetidae</taxon>
        <taxon>Hypocreales</taxon>
        <taxon>Nectriaceae</taxon>
        <taxon>Fusarium</taxon>
        <taxon>Fusarium tricinctum species complex</taxon>
    </lineage>
</organism>
<dbReference type="Gene3D" id="4.10.240.10">
    <property type="entry name" value="Zn(2)-C6 fungal-type DNA-binding domain"/>
    <property type="match status" value="1"/>
</dbReference>
<dbReference type="SUPFAM" id="SSF57701">
    <property type="entry name" value="Zn2/Cys6 DNA-binding domain"/>
    <property type="match status" value="1"/>
</dbReference>
<dbReference type="GO" id="GO:0000981">
    <property type="term" value="F:DNA-binding transcription factor activity, RNA polymerase II-specific"/>
    <property type="evidence" value="ECO:0007669"/>
    <property type="project" value="InterPro"/>
</dbReference>
<dbReference type="InterPro" id="IPR036864">
    <property type="entry name" value="Zn2-C6_fun-type_DNA-bd_sf"/>
</dbReference>
<dbReference type="Pfam" id="PF00172">
    <property type="entry name" value="Zn_clus"/>
    <property type="match status" value="1"/>
</dbReference>
<keyword evidence="1" id="KW-0539">Nucleus</keyword>
<reference evidence="3" key="1">
    <citation type="journal article" date="2021" name="Nat. Commun.">
        <title>Genetic determinants of endophytism in the Arabidopsis root mycobiome.</title>
        <authorList>
            <person name="Mesny F."/>
            <person name="Miyauchi S."/>
            <person name="Thiergart T."/>
            <person name="Pickel B."/>
            <person name="Atanasova L."/>
            <person name="Karlsson M."/>
            <person name="Huettel B."/>
            <person name="Barry K.W."/>
            <person name="Haridas S."/>
            <person name="Chen C."/>
            <person name="Bauer D."/>
            <person name="Andreopoulos W."/>
            <person name="Pangilinan J."/>
            <person name="LaButti K."/>
            <person name="Riley R."/>
            <person name="Lipzen A."/>
            <person name="Clum A."/>
            <person name="Drula E."/>
            <person name="Henrissat B."/>
            <person name="Kohler A."/>
            <person name="Grigoriev I.V."/>
            <person name="Martin F.M."/>
            <person name="Hacquard S."/>
        </authorList>
    </citation>
    <scope>NUCLEOTIDE SEQUENCE</scope>
    <source>
        <strain evidence="3">MPI-SDFR-AT-0068</strain>
    </source>
</reference>
<protein>
    <recommendedName>
        <fullName evidence="2">Zn(2)-C6 fungal-type domain-containing protein</fullName>
    </recommendedName>
</protein>
<evidence type="ECO:0000313" key="4">
    <source>
        <dbReference type="Proteomes" id="UP000813427"/>
    </source>
</evidence>
<accession>A0A8K0W5U8</accession>
<comment type="caution">
    <text evidence="3">The sequence shown here is derived from an EMBL/GenBank/DDBJ whole genome shotgun (WGS) entry which is preliminary data.</text>
</comment>
<dbReference type="GO" id="GO:0008270">
    <property type="term" value="F:zinc ion binding"/>
    <property type="evidence" value="ECO:0007669"/>
    <property type="project" value="InterPro"/>
</dbReference>
<dbReference type="PANTHER" id="PTHR38791:SF5">
    <property type="entry name" value="TRANSCRIPTION FACTOR DBAG-RELATED"/>
    <property type="match status" value="1"/>
</dbReference>
<feature type="domain" description="Zn(2)-C6 fungal-type" evidence="2">
    <location>
        <begin position="9"/>
        <end position="37"/>
    </location>
</feature>
<evidence type="ECO:0000256" key="1">
    <source>
        <dbReference type="ARBA" id="ARBA00023242"/>
    </source>
</evidence>
<dbReference type="AlphaFoldDB" id="A0A8K0W5U8"/>
<name>A0A8K0W5U8_9HYPO</name>
<dbReference type="PROSITE" id="PS00463">
    <property type="entry name" value="ZN2_CY6_FUNGAL_1"/>
    <property type="match status" value="1"/>
</dbReference>
<dbReference type="OrthoDB" id="3525185at2759"/>
<dbReference type="InterPro" id="IPR001138">
    <property type="entry name" value="Zn2Cys6_DnaBD"/>
</dbReference>
<sequence length="500" mass="55216">MVNFGVSRGCDTCKKRRKKCDETRPACLRCARSRRSCPGYKDDTSLFFRHYHPASVSSASALERWVPGTNYMLDSTALDVFLDNLVVRSSDRSHSRGFLDGMHHIFANSAPESTLVSAAKIVILGSLANRYRRESLSSIVQRQYGRLLMDYNTALSEKTGSVSIEHFFTAVLLGLYEMIVSDIAAPTQHLIHVKGLASILEKGITNSGPMSNVGVYSPGAQLVTKGALTHSLGTGVLCPPLENTHRRSLDQIIIKLSPLTSRAEVLLAQSSPSVEALLQLQVDLLALNDEIVYWPDDRPSVWNPKLVGYVSLPGFCFSGPVEEYFDLYVATAWNSWRSTHMIYIDHLVHVAQALGQYELIPLYLQRVGRLAAGLKASIPYHLSQNVEDYIKHANAGMPFLHADRLVGGFLLLHPLYAIARCTVVDATTRQYIANTLEWIGLEMGIRQATVLAGCIQPYEQGPSAMQASRVSFLDALEGHFLITASMMLEPTQILSGTALY</sequence>
<dbReference type="EMBL" id="JAGPXF010000008">
    <property type="protein sequence ID" value="KAH7233414.1"/>
    <property type="molecule type" value="Genomic_DNA"/>
</dbReference>
<dbReference type="Proteomes" id="UP000813427">
    <property type="component" value="Unassembled WGS sequence"/>
</dbReference>
<evidence type="ECO:0000259" key="2">
    <source>
        <dbReference type="PROSITE" id="PS50048"/>
    </source>
</evidence>
<evidence type="ECO:0000313" key="3">
    <source>
        <dbReference type="EMBL" id="KAH7233414.1"/>
    </source>
</evidence>
<gene>
    <name evidence="3" type="ORF">BKA59DRAFT_317492</name>
</gene>
<proteinExistence type="predicted"/>
<dbReference type="PROSITE" id="PS50048">
    <property type="entry name" value="ZN2_CY6_FUNGAL_2"/>
    <property type="match status" value="1"/>
</dbReference>